<evidence type="ECO:0000313" key="6">
    <source>
        <dbReference type="Proteomes" id="UP000295367"/>
    </source>
</evidence>
<dbReference type="InterPro" id="IPR016032">
    <property type="entry name" value="Sig_transdc_resp-reg_C-effctor"/>
</dbReference>
<dbReference type="NCBIfam" id="TIGR03020">
    <property type="entry name" value="EpsA"/>
    <property type="match status" value="1"/>
</dbReference>
<gene>
    <name evidence="5" type="ORF">EDC63_10247</name>
</gene>
<dbReference type="PANTHER" id="PTHR44688:SF16">
    <property type="entry name" value="DNA-BINDING TRANSCRIPTIONAL ACTIVATOR DEVR_DOSR"/>
    <property type="match status" value="1"/>
</dbReference>
<evidence type="ECO:0000256" key="3">
    <source>
        <dbReference type="ARBA" id="ARBA00023163"/>
    </source>
</evidence>
<evidence type="ECO:0000313" key="5">
    <source>
        <dbReference type="EMBL" id="TCV89529.1"/>
    </source>
</evidence>
<evidence type="ECO:0000259" key="4">
    <source>
        <dbReference type="PROSITE" id="PS50043"/>
    </source>
</evidence>
<organism evidence="5 6">
    <name type="scientific">Sulfurirhabdus autotrophica</name>
    <dbReference type="NCBI Taxonomy" id="1706046"/>
    <lineage>
        <taxon>Bacteria</taxon>
        <taxon>Pseudomonadati</taxon>
        <taxon>Pseudomonadota</taxon>
        <taxon>Betaproteobacteria</taxon>
        <taxon>Nitrosomonadales</taxon>
        <taxon>Sulfuricellaceae</taxon>
        <taxon>Sulfurirhabdus</taxon>
    </lineage>
</organism>
<feature type="domain" description="HTH luxR-type" evidence="4">
    <location>
        <begin position="190"/>
        <end position="255"/>
    </location>
</feature>
<dbReference type="Gene3D" id="1.10.10.10">
    <property type="entry name" value="Winged helix-like DNA-binding domain superfamily/Winged helix DNA-binding domain"/>
    <property type="match status" value="1"/>
</dbReference>
<keyword evidence="3" id="KW-0804">Transcription</keyword>
<comment type="caution">
    <text evidence="5">The sequence shown here is derived from an EMBL/GenBank/DDBJ whole genome shotgun (WGS) entry which is preliminary data.</text>
</comment>
<protein>
    <submittedName>
        <fullName evidence="5">LuxR family transcriptional regulator</fullName>
    </submittedName>
</protein>
<keyword evidence="2" id="KW-0238">DNA-binding</keyword>
<accession>A0A4V2W2V6</accession>
<dbReference type="InterPro" id="IPR000792">
    <property type="entry name" value="Tscrpt_reg_LuxR_C"/>
</dbReference>
<reference evidence="5 6" key="1">
    <citation type="submission" date="2019-03" db="EMBL/GenBank/DDBJ databases">
        <title>Genomic Encyclopedia of Type Strains, Phase IV (KMG-IV): sequencing the most valuable type-strain genomes for metagenomic binning, comparative biology and taxonomic classification.</title>
        <authorList>
            <person name="Goeker M."/>
        </authorList>
    </citation>
    <scope>NUCLEOTIDE SEQUENCE [LARGE SCALE GENOMIC DNA]</scope>
    <source>
        <strain evidence="5 6">DSM 100309</strain>
    </source>
</reference>
<keyword evidence="1" id="KW-0805">Transcription regulation</keyword>
<name>A0A4V2W2V6_9PROT</name>
<dbReference type="GO" id="GO:0006355">
    <property type="term" value="P:regulation of DNA-templated transcription"/>
    <property type="evidence" value="ECO:0007669"/>
    <property type="project" value="InterPro"/>
</dbReference>
<dbReference type="SUPFAM" id="SSF46894">
    <property type="entry name" value="C-terminal effector domain of the bipartite response regulators"/>
    <property type="match status" value="1"/>
</dbReference>
<evidence type="ECO:0000256" key="2">
    <source>
        <dbReference type="ARBA" id="ARBA00023125"/>
    </source>
</evidence>
<keyword evidence="6" id="KW-1185">Reference proteome</keyword>
<dbReference type="CDD" id="cd06170">
    <property type="entry name" value="LuxR_C_like"/>
    <property type="match status" value="1"/>
</dbReference>
<dbReference type="InterPro" id="IPR017470">
    <property type="entry name" value="Tscrpt_reg_EpsA"/>
</dbReference>
<dbReference type="PROSITE" id="PS50043">
    <property type="entry name" value="HTH_LUXR_2"/>
    <property type="match status" value="1"/>
</dbReference>
<evidence type="ECO:0000256" key="1">
    <source>
        <dbReference type="ARBA" id="ARBA00023015"/>
    </source>
</evidence>
<dbReference type="SMART" id="SM00421">
    <property type="entry name" value="HTH_LUXR"/>
    <property type="match status" value="1"/>
</dbReference>
<dbReference type="GO" id="GO:0003677">
    <property type="term" value="F:DNA binding"/>
    <property type="evidence" value="ECO:0007669"/>
    <property type="project" value="UniProtKB-KW"/>
</dbReference>
<dbReference type="PANTHER" id="PTHR44688">
    <property type="entry name" value="DNA-BINDING TRANSCRIPTIONAL ACTIVATOR DEVR_DOSR"/>
    <property type="match status" value="1"/>
</dbReference>
<dbReference type="Proteomes" id="UP000295367">
    <property type="component" value="Unassembled WGS sequence"/>
</dbReference>
<dbReference type="InterPro" id="IPR036388">
    <property type="entry name" value="WH-like_DNA-bd_sf"/>
</dbReference>
<proteinExistence type="predicted"/>
<dbReference type="AlphaFoldDB" id="A0A4V2W2V6"/>
<dbReference type="PRINTS" id="PR00038">
    <property type="entry name" value="HTHLUXR"/>
</dbReference>
<sequence length="258" mass="29079">MPKAPELNAEERERLFRIIEATLKIRKRHHFYSLVQMELQGLLPHEILICGLSDIDGRGLGMHSFSSVQDFTAEHFDRVTHPEEGIISHIIGLWQKSGHPCLFEQRREASFPVDRRLLGKDSILQDSGLKNIAAHGVTHTNGAVLGFFSFSRVSEPLGMRHHYLLEILVPHLYTALIRVLSKETASAKKIPMGKTNLTAREKEVLKHLNEGLSNSAIAEKLQVSPLTVKNHVQKILYKLQANNRAHAITLAMRCGLLQ</sequence>
<dbReference type="EMBL" id="SMCO01000002">
    <property type="protein sequence ID" value="TCV89529.1"/>
    <property type="molecule type" value="Genomic_DNA"/>
</dbReference>
<dbReference type="Pfam" id="PF00196">
    <property type="entry name" value="GerE"/>
    <property type="match status" value="1"/>
</dbReference>